<protein>
    <submittedName>
        <fullName evidence="2">Uncharacterized protein</fullName>
    </submittedName>
</protein>
<sequence length="478" mass="55947">MGKGEAVENSGPVYSGIQKDYLQGLDNLRKLVTNIELDVLRLRKKFCGSATGDDDRYEEYLKTCNDKLLYCNNQLRKNHVKLEVIDGEVKLVSMLNKVRELGDRCNPEVIAALSEFWERLKDAVESAQLIKRKYLDSCFKRLKSSCVSYLGHGDIRLKLTKDYADVVKTYQATITDILNKLDQLTKGYTLEVRQDLFTDTTFTNRILIACDQKAFSLLRLVPDLTEKLWTVCRISTQWIDKDETYVHDISNYIREKRLQTRKKKFDLRNEKEKRKRLSESVKGAHHLFKDNKEKLAKIENELQSLADTVNKYVDTKKYKLNEVRHKEGMVDFLDISISQTSKNYTLQLKRSRLMREVRELEDNLKEIEQELADMEKDMNKKADERLCLQQTLDKNSVSYRTFRNDLEKLNKIVGNLQKEVEELSDSLTQMEIIQSVKTSPEKVEDFYERPATVKLAPSLKEKIQIRRKKMTDTKHISK</sequence>
<comment type="caution">
    <text evidence="2">The sequence shown here is derived from an EMBL/GenBank/DDBJ whole genome shotgun (WGS) entry which is preliminary data.</text>
</comment>
<organism evidence="2 3">
    <name type="scientific">Paralvinella palmiformis</name>
    <dbReference type="NCBI Taxonomy" id="53620"/>
    <lineage>
        <taxon>Eukaryota</taxon>
        <taxon>Metazoa</taxon>
        <taxon>Spiralia</taxon>
        <taxon>Lophotrochozoa</taxon>
        <taxon>Annelida</taxon>
        <taxon>Polychaeta</taxon>
        <taxon>Sedentaria</taxon>
        <taxon>Canalipalpata</taxon>
        <taxon>Terebellida</taxon>
        <taxon>Terebelliformia</taxon>
        <taxon>Alvinellidae</taxon>
        <taxon>Paralvinella</taxon>
    </lineage>
</organism>
<dbReference type="AlphaFoldDB" id="A0AAD9KFW1"/>
<evidence type="ECO:0000256" key="1">
    <source>
        <dbReference type="SAM" id="Coils"/>
    </source>
</evidence>
<keyword evidence="1" id="KW-0175">Coiled coil</keyword>
<evidence type="ECO:0000313" key="3">
    <source>
        <dbReference type="Proteomes" id="UP001208570"/>
    </source>
</evidence>
<name>A0AAD9KFW1_9ANNE</name>
<feature type="coiled-coil region" evidence="1">
    <location>
        <begin position="288"/>
        <end position="315"/>
    </location>
</feature>
<proteinExistence type="predicted"/>
<feature type="coiled-coil region" evidence="1">
    <location>
        <begin position="343"/>
        <end position="433"/>
    </location>
</feature>
<accession>A0AAD9KFW1</accession>
<evidence type="ECO:0000313" key="2">
    <source>
        <dbReference type="EMBL" id="KAK2170345.1"/>
    </source>
</evidence>
<dbReference type="EMBL" id="JAODUP010000003">
    <property type="protein sequence ID" value="KAK2170345.1"/>
    <property type="molecule type" value="Genomic_DNA"/>
</dbReference>
<gene>
    <name evidence="2" type="ORF">LSH36_3g16009</name>
</gene>
<keyword evidence="3" id="KW-1185">Reference proteome</keyword>
<dbReference type="Proteomes" id="UP001208570">
    <property type="component" value="Unassembled WGS sequence"/>
</dbReference>
<reference evidence="2" key="1">
    <citation type="journal article" date="2023" name="Mol. Biol. Evol.">
        <title>Third-Generation Sequencing Reveals the Adaptive Role of the Epigenome in Three Deep-Sea Polychaetes.</title>
        <authorList>
            <person name="Perez M."/>
            <person name="Aroh O."/>
            <person name="Sun Y."/>
            <person name="Lan Y."/>
            <person name="Juniper S.K."/>
            <person name="Young C.R."/>
            <person name="Angers B."/>
            <person name="Qian P.Y."/>
        </authorList>
    </citation>
    <scope>NUCLEOTIDE SEQUENCE</scope>
    <source>
        <strain evidence="2">P08H-3</strain>
    </source>
</reference>